<organism evidence="2 3">
    <name type="scientific">Georgenia subflava</name>
    <dbReference type="NCBI Taxonomy" id="1622177"/>
    <lineage>
        <taxon>Bacteria</taxon>
        <taxon>Bacillati</taxon>
        <taxon>Actinomycetota</taxon>
        <taxon>Actinomycetes</taxon>
        <taxon>Micrococcales</taxon>
        <taxon>Bogoriellaceae</taxon>
        <taxon>Georgenia</taxon>
    </lineage>
</organism>
<dbReference type="RefSeq" id="WP_152196057.1">
    <property type="nucleotide sequence ID" value="NZ_VUKD01000004.1"/>
</dbReference>
<dbReference type="PANTHER" id="PTHR30615">
    <property type="entry name" value="UNCHARACTERIZED PROTEIN YJBQ-RELATED"/>
    <property type="match status" value="1"/>
</dbReference>
<reference evidence="2 3" key="1">
    <citation type="submission" date="2019-10" db="EMBL/GenBank/DDBJ databases">
        <title>Georgenia wutianyii sp. nov. and Georgenia yuyongxinii sp. nov. isolated from plateau pika (Ochotona curzoniae) in the Qinghai-Tibet plateau of China.</title>
        <authorList>
            <person name="Tian Z."/>
        </authorList>
    </citation>
    <scope>NUCLEOTIDE SEQUENCE [LARGE SCALE GENOMIC DNA]</scope>
    <source>
        <strain evidence="2 3">JCM 19765</strain>
    </source>
</reference>
<dbReference type="EMBL" id="WHPC01000009">
    <property type="protein sequence ID" value="MPV36268.1"/>
    <property type="molecule type" value="Genomic_DNA"/>
</dbReference>
<gene>
    <name evidence="2" type="ORF">GB881_04255</name>
</gene>
<evidence type="ECO:0000313" key="2">
    <source>
        <dbReference type="EMBL" id="MPV36268.1"/>
    </source>
</evidence>
<proteinExistence type="inferred from homology"/>
<keyword evidence="3" id="KW-1185">Reference proteome</keyword>
<dbReference type="InterPro" id="IPR035917">
    <property type="entry name" value="YjbQ-like_sf"/>
</dbReference>
<dbReference type="Gene3D" id="2.60.120.460">
    <property type="entry name" value="YjbQ-like"/>
    <property type="match status" value="1"/>
</dbReference>
<dbReference type="InterPro" id="IPR001602">
    <property type="entry name" value="UPF0047_YjbQ-like"/>
</dbReference>
<dbReference type="PIRSF" id="PIRSF004681">
    <property type="entry name" value="UCP004681"/>
    <property type="match status" value="1"/>
</dbReference>
<name>A0A6N7EH11_9MICO</name>
<dbReference type="Pfam" id="PF01894">
    <property type="entry name" value="YjbQ"/>
    <property type="match status" value="1"/>
</dbReference>
<dbReference type="NCBIfam" id="TIGR00149">
    <property type="entry name" value="TIGR00149_YjbQ"/>
    <property type="match status" value="1"/>
</dbReference>
<comment type="caution">
    <text evidence="2">The sequence shown here is derived from an EMBL/GenBank/DDBJ whole genome shotgun (WGS) entry which is preliminary data.</text>
</comment>
<dbReference type="SUPFAM" id="SSF111038">
    <property type="entry name" value="YjbQ-like"/>
    <property type="match status" value="1"/>
</dbReference>
<protein>
    <submittedName>
        <fullName evidence="2">YjbQ family protein</fullName>
    </submittedName>
</protein>
<dbReference type="Proteomes" id="UP000437709">
    <property type="component" value="Unassembled WGS sequence"/>
</dbReference>
<sequence length="139" mass="15187">MATPTRFPLQTEGNHAYDIQPQIDEAVAASAVTEGLVTIVAPHTTAALGIISYHDPLGLEDVMDEFERLIPARITFKHEHDTPQDAAGHVKSTMVGPTLTLIITEGEVLVGHSQKVFFLEFDGPRKRQFFVKVTPDPAA</sequence>
<dbReference type="AlphaFoldDB" id="A0A6N7EH11"/>
<accession>A0A6N7EH11</accession>
<dbReference type="OrthoDB" id="9801725at2"/>
<dbReference type="PANTHER" id="PTHR30615:SF8">
    <property type="entry name" value="UPF0047 PROTEIN C4A8.02C"/>
    <property type="match status" value="1"/>
</dbReference>
<evidence type="ECO:0000313" key="3">
    <source>
        <dbReference type="Proteomes" id="UP000437709"/>
    </source>
</evidence>
<comment type="similarity">
    <text evidence="1">Belongs to the UPF0047 family.</text>
</comment>
<evidence type="ECO:0000256" key="1">
    <source>
        <dbReference type="ARBA" id="ARBA00005534"/>
    </source>
</evidence>